<evidence type="ECO:0000313" key="5">
    <source>
        <dbReference type="EMBL" id="SDT84117.1"/>
    </source>
</evidence>
<evidence type="ECO:0000256" key="2">
    <source>
        <dbReference type="RuleBase" id="RU003616"/>
    </source>
</evidence>
<evidence type="ECO:0000313" key="7">
    <source>
        <dbReference type="EMBL" id="SOD18428.1"/>
    </source>
</evidence>
<reference evidence="5" key="1">
    <citation type="submission" date="2016-10" db="EMBL/GenBank/DDBJ databases">
        <authorList>
            <person name="de Groot N.N."/>
        </authorList>
    </citation>
    <scope>NUCLEOTIDE SEQUENCE [LARGE SCALE GENOMIC DNA]</scope>
    <source>
        <strain evidence="5">Nm10</strain>
        <strain evidence="6">Nm9</strain>
    </source>
</reference>
<proteinExistence type="inferred from homology"/>
<dbReference type="EMBL" id="QAOL01000002">
    <property type="protein sequence ID" value="PTQ88055.1"/>
    <property type="molecule type" value="Genomic_DNA"/>
</dbReference>
<gene>
    <name evidence="4" type="ORF">C8R28_100255</name>
    <name evidence="5" type="ORF">SAMN05216406_101131</name>
    <name evidence="6" type="ORF">SAMN05421510_101167</name>
    <name evidence="7" type="ORF">SAMN06297164_1662</name>
</gene>
<dbReference type="PANTHER" id="PTHR11527">
    <property type="entry name" value="HEAT-SHOCK PROTEIN 20 FAMILY MEMBER"/>
    <property type="match status" value="1"/>
</dbReference>
<dbReference type="Gene3D" id="2.60.40.790">
    <property type="match status" value="1"/>
</dbReference>
<comment type="similarity">
    <text evidence="1 2">Belongs to the small heat shock protein (HSP20) family.</text>
</comment>
<reference evidence="8 9" key="2">
    <citation type="submission" date="2016-10" db="EMBL/GenBank/DDBJ databases">
        <authorList>
            <person name="Varghese N."/>
            <person name="Submissions S."/>
        </authorList>
    </citation>
    <scope>NUCLEOTIDE SEQUENCE [LARGE SCALE GENOMIC DNA]</scope>
    <source>
        <strain evidence="9">Nm10</strain>
        <strain evidence="8">Nm9</strain>
    </source>
</reference>
<protein>
    <submittedName>
        <fullName evidence="6">HSP20 family protein</fullName>
    </submittedName>
    <submittedName>
        <fullName evidence="4">Heat shock protein Hsp20</fullName>
    </submittedName>
</protein>
<dbReference type="Proteomes" id="UP000182882">
    <property type="component" value="Unassembled WGS sequence"/>
</dbReference>
<organism evidence="4 11">
    <name type="scientific">Nitrosomonas ureae</name>
    <dbReference type="NCBI Taxonomy" id="44577"/>
    <lineage>
        <taxon>Bacteria</taxon>
        <taxon>Pseudomonadati</taxon>
        <taxon>Pseudomonadota</taxon>
        <taxon>Betaproteobacteria</taxon>
        <taxon>Nitrosomonadales</taxon>
        <taxon>Nitrosomonadaceae</taxon>
        <taxon>Nitrosomonas</taxon>
    </lineage>
</organism>
<dbReference type="KEGG" id="nur:ATY38_05205"/>
<dbReference type="OrthoDB" id="9808910at2"/>
<dbReference type="AlphaFoldDB" id="A0A0S3AHM5"/>
<dbReference type="Proteomes" id="UP000244110">
    <property type="component" value="Unassembled WGS sequence"/>
</dbReference>
<dbReference type="Proteomes" id="UP000219335">
    <property type="component" value="Unassembled WGS sequence"/>
</dbReference>
<name>A0A0S3AHM5_9PROT</name>
<evidence type="ECO:0000259" key="3">
    <source>
        <dbReference type="PROSITE" id="PS01031"/>
    </source>
</evidence>
<accession>A0A0S3AHM5</accession>
<evidence type="ECO:0000313" key="9">
    <source>
        <dbReference type="Proteomes" id="UP000182882"/>
    </source>
</evidence>
<dbReference type="Pfam" id="PF00011">
    <property type="entry name" value="HSP20"/>
    <property type="match status" value="1"/>
</dbReference>
<keyword evidence="9" id="KW-1185">Reference proteome</keyword>
<dbReference type="EMBL" id="FNLN01000001">
    <property type="protein sequence ID" value="SDT84117.1"/>
    <property type="molecule type" value="Genomic_DNA"/>
</dbReference>
<sequence length="141" mass="15645">MAITRYEPWGLLNQLQRELERGVAEGSTATAEWAPAVDIKEEAGKFVIHADIPGVKPEEIDISMEDGVLTIKGEKKSESKTEKEGYKRVERTYGSFYRRFSLPDTANADAISASSKHGVLEVVIPKREAVLPKKINVSTIE</sequence>
<keyword evidence="4" id="KW-0346">Stress response</keyword>
<dbReference type="InterPro" id="IPR008978">
    <property type="entry name" value="HSP20-like_chaperone"/>
</dbReference>
<dbReference type="PROSITE" id="PS01031">
    <property type="entry name" value="SHSP"/>
    <property type="match status" value="1"/>
</dbReference>
<reference evidence="7 10" key="3">
    <citation type="submission" date="2017-09" db="EMBL/GenBank/DDBJ databases">
        <authorList>
            <person name="Ehlers B."/>
            <person name="Leendertz F.H."/>
        </authorList>
    </citation>
    <scope>NUCLEOTIDE SEQUENCE [LARGE SCALE GENOMIC DNA]</scope>
    <source>
        <strain evidence="7 10">Nm42</strain>
    </source>
</reference>
<dbReference type="CDD" id="cd06464">
    <property type="entry name" value="ACD_sHsps-like"/>
    <property type="match status" value="1"/>
</dbReference>
<dbReference type="STRING" id="44577.ATY38_05205"/>
<feature type="domain" description="SHSP" evidence="3">
    <location>
        <begin position="28"/>
        <end position="141"/>
    </location>
</feature>
<reference evidence="4 11" key="4">
    <citation type="submission" date="2018-04" db="EMBL/GenBank/DDBJ databases">
        <title>Active sludge and wastewater microbial communities from Klosterneuburg, Austria.</title>
        <authorList>
            <person name="Wagner M."/>
        </authorList>
    </citation>
    <scope>NUCLEOTIDE SEQUENCE [LARGE SCALE GENOMIC DNA]</scope>
    <source>
        <strain evidence="4 11">Nm4</strain>
    </source>
</reference>
<dbReference type="SUPFAM" id="SSF49764">
    <property type="entry name" value="HSP20-like chaperones"/>
    <property type="match status" value="1"/>
</dbReference>
<evidence type="ECO:0000313" key="8">
    <source>
        <dbReference type="Proteomes" id="UP000181998"/>
    </source>
</evidence>
<dbReference type="Proteomes" id="UP000181998">
    <property type="component" value="Unassembled WGS sequence"/>
</dbReference>
<evidence type="ECO:0000313" key="11">
    <source>
        <dbReference type="Proteomes" id="UP000244110"/>
    </source>
</evidence>
<evidence type="ECO:0000313" key="6">
    <source>
        <dbReference type="EMBL" id="SEP94207.1"/>
    </source>
</evidence>
<dbReference type="RefSeq" id="WP_062558374.1">
    <property type="nucleotide sequence ID" value="NZ_CP013341.1"/>
</dbReference>
<dbReference type="EMBL" id="OCMU01000001">
    <property type="protein sequence ID" value="SOD18428.1"/>
    <property type="molecule type" value="Genomic_DNA"/>
</dbReference>
<dbReference type="InterPro" id="IPR002068">
    <property type="entry name" value="A-crystallin/Hsp20_dom"/>
</dbReference>
<evidence type="ECO:0000313" key="10">
    <source>
        <dbReference type="Proteomes" id="UP000219335"/>
    </source>
</evidence>
<evidence type="ECO:0000256" key="1">
    <source>
        <dbReference type="PROSITE-ProRule" id="PRU00285"/>
    </source>
</evidence>
<dbReference type="InterPro" id="IPR031107">
    <property type="entry name" value="Small_HSP"/>
</dbReference>
<evidence type="ECO:0000313" key="4">
    <source>
        <dbReference type="EMBL" id="PTQ88055.1"/>
    </source>
</evidence>
<dbReference type="EMBL" id="FOFX01000011">
    <property type="protein sequence ID" value="SEP94207.1"/>
    <property type="molecule type" value="Genomic_DNA"/>
</dbReference>